<accession>A0A1I1IMI5</accession>
<gene>
    <name evidence="4" type="ORF">SAMN05444422_107258</name>
</gene>
<reference evidence="5" key="1">
    <citation type="submission" date="2016-10" db="EMBL/GenBank/DDBJ databases">
        <authorList>
            <person name="Varghese N."/>
            <person name="Submissions S."/>
        </authorList>
    </citation>
    <scope>NUCLEOTIDE SEQUENCE [LARGE SCALE GENOMIC DNA]</scope>
    <source>
        <strain evidence="5">DSM 13078</strain>
    </source>
</reference>
<dbReference type="UniPathway" id="UPA00917"/>
<proteinExistence type="predicted"/>
<comment type="pathway">
    <text evidence="1">Biopolymer metabolism; poly-(R)-3-hydroxybutanoate biosynthesis.</text>
</comment>
<dbReference type="Pfam" id="PF09712">
    <property type="entry name" value="PHA_synth_III_E"/>
    <property type="match status" value="1"/>
</dbReference>
<evidence type="ECO:0000256" key="1">
    <source>
        <dbReference type="ARBA" id="ARBA00004683"/>
    </source>
</evidence>
<evidence type="ECO:0000256" key="3">
    <source>
        <dbReference type="ARBA" id="ARBA00022752"/>
    </source>
</evidence>
<dbReference type="EMBL" id="FOKW01000007">
    <property type="protein sequence ID" value="SFC37447.1"/>
    <property type="molecule type" value="Genomic_DNA"/>
</dbReference>
<evidence type="ECO:0000313" key="4">
    <source>
        <dbReference type="EMBL" id="SFC37447.1"/>
    </source>
</evidence>
<sequence length="196" mass="22357">MSDSQPPQAGNWNAFVEQWNEQFLEALEDNMEAQAQFVESWSDAVGEMSEEEEISDGVEGYARAYESWMGASEQMVERMNDVLEGEDVDVEEFRDIWLNTANEAFKEVMSTTAFAKMTGETVGDVLELQQQADEASQETLRSLGFATEEDVVEVGDRLVELERRQHDVERKLDRVLEHLEHLEHLEGSETEGDSEQ</sequence>
<keyword evidence="5" id="KW-1185">Reference proteome</keyword>
<dbReference type="OrthoDB" id="200001at2157"/>
<protein>
    <recommendedName>
        <fullName evidence="2">Poly(3-hydroxyalkanoate) polymerase subunit PhaE</fullName>
    </recommendedName>
</protein>
<dbReference type="InterPro" id="IPR010123">
    <property type="entry name" value="PHA_synth_III_E"/>
</dbReference>
<dbReference type="AlphaFoldDB" id="A0A1I1IMI5"/>
<dbReference type="GO" id="GO:0042619">
    <property type="term" value="P:poly-hydroxybutyrate biosynthetic process"/>
    <property type="evidence" value="ECO:0007669"/>
    <property type="project" value="UniProtKB-KW"/>
</dbReference>
<dbReference type="RefSeq" id="WP_089788836.1">
    <property type="nucleotide sequence ID" value="NZ_FOKW01000007.1"/>
</dbReference>
<dbReference type="Proteomes" id="UP000199161">
    <property type="component" value="Unassembled WGS sequence"/>
</dbReference>
<keyword evidence="3" id="KW-0583">PHB biosynthesis</keyword>
<name>A0A1I1IMI5_NATHA</name>
<evidence type="ECO:0000256" key="2">
    <source>
        <dbReference type="ARBA" id="ARBA00019066"/>
    </source>
</evidence>
<evidence type="ECO:0000313" key="5">
    <source>
        <dbReference type="Proteomes" id="UP000199161"/>
    </source>
</evidence>
<organism evidence="4 5">
    <name type="scientific">Natronobacterium haloterrestre</name>
    <name type="common">Halobiforma haloterrestris</name>
    <dbReference type="NCBI Taxonomy" id="148448"/>
    <lineage>
        <taxon>Archaea</taxon>
        <taxon>Methanobacteriati</taxon>
        <taxon>Methanobacteriota</taxon>
        <taxon>Stenosarchaea group</taxon>
        <taxon>Halobacteria</taxon>
        <taxon>Halobacteriales</taxon>
        <taxon>Natrialbaceae</taxon>
        <taxon>Natronobacterium</taxon>
    </lineage>
</organism>